<dbReference type="EMBL" id="BPLQ01005692">
    <property type="protein sequence ID" value="GIY16384.1"/>
    <property type="molecule type" value="Genomic_DNA"/>
</dbReference>
<dbReference type="SUPFAM" id="SSF52047">
    <property type="entry name" value="RNI-like"/>
    <property type="match status" value="1"/>
</dbReference>
<dbReference type="PROSITE" id="PS50181">
    <property type="entry name" value="FBOX"/>
    <property type="match status" value="1"/>
</dbReference>
<dbReference type="Proteomes" id="UP001054837">
    <property type="component" value="Unassembled WGS sequence"/>
</dbReference>
<dbReference type="PANTHER" id="PTHR38926">
    <property type="entry name" value="F-BOX DOMAIN CONTAINING PROTEIN, EXPRESSED"/>
    <property type="match status" value="1"/>
</dbReference>
<dbReference type="Gene3D" id="3.80.10.10">
    <property type="entry name" value="Ribonuclease Inhibitor"/>
    <property type="match status" value="1"/>
</dbReference>
<proteinExistence type="predicted"/>
<evidence type="ECO:0000313" key="3">
    <source>
        <dbReference type="Proteomes" id="UP001054837"/>
    </source>
</evidence>
<dbReference type="InterPro" id="IPR036047">
    <property type="entry name" value="F-box-like_dom_sf"/>
</dbReference>
<gene>
    <name evidence="2" type="primary">AVEN_234524_1</name>
    <name evidence="2" type="ORF">CDAR_532101</name>
</gene>
<dbReference type="Pfam" id="PF12937">
    <property type="entry name" value="F-box-like"/>
    <property type="match status" value="1"/>
</dbReference>
<dbReference type="InterPro" id="IPR001810">
    <property type="entry name" value="F-box_dom"/>
</dbReference>
<reference evidence="2 3" key="1">
    <citation type="submission" date="2021-06" db="EMBL/GenBank/DDBJ databases">
        <title>Caerostris darwini draft genome.</title>
        <authorList>
            <person name="Kono N."/>
            <person name="Arakawa K."/>
        </authorList>
    </citation>
    <scope>NUCLEOTIDE SEQUENCE [LARGE SCALE GENOMIC DNA]</scope>
</reference>
<sequence length="425" mass="48866">MTTINDLPPEILVHIFSYVLESETQENFVKNVAKVCRMWEEASKDASLWRYFDGTLSFQILKNYSKKGYLRQTKELVFSSLEKIKFKKNDNDKINNFKLVITKIYENMQELKCINFSNAVKFLETRIGNVLIESSSCCIGLQKMIINDKNLVYYPAFSYNLFNNFIEFHGPKLVSLDFSNILLKGVKELFLNIASSCPNLEELIVQNLNKQSSSPIFPVEVMQNGLPKLKVLRLGDTIIFKQKQSVKSNGFPNLEVFTHPTYSNYHFIDNHFKKILMKSPNLKVLDIRGTHISCAAVCSLPASNVERLYVSHTRLYDNPDFIDVLIKWGHSLTVLDISRTKNHHINDNFQSLLKAGNLQNLENLDVNNTSIAVPTVKLLIQNCDQLKFLQLESCRSFSRGLKRPYRGKKALDDLLSKLDDVMEID</sequence>
<feature type="domain" description="F-box" evidence="1">
    <location>
        <begin position="1"/>
        <end position="52"/>
    </location>
</feature>
<keyword evidence="3" id="KW-1185">Reference proteome</keyword>
<dbReference type="InterPro" id="IPR032675">
    <property type="entry name" value="LRR_dom_sf"/>
</dbReference>
<protein>
    <submittedName>
        <fullName evidence="2">F-box domain-containing protein</fullName>
    </submittedName>
</protein>
<accession>A0AAV4R472</accession>
<evidence type="ECO:0000259" key="1">
    <source>
        <dbReference type="PROSITE" id="PS50181"/>
    </source>
</evidence>
<evidence type="ECO:0000313" key="2">
    <source>
        <dbReference type="EMBL" id="GIY16384.1"/>
    </source>
</evidence>
<name>A0AAV4R472_9ARAC</name>
<organism evidence="2 3">
    <name type="scientific">Caerostris darwini</name>
    <dbReference type="NCBI Taxonomy" id="1538125"/>
    <lineage>
        <taxon>Eukaryota</taxon>
        <taxon>Metazoa</taxon>
        <taxon>Ecdysozoa</taxon>
        <taxon>Arthropoda</taxon>
        <taxon>Chelicerata</taxon>
        <taxon>Arachnida</taxon>
        <taxon>Araneae</taxon>
        <taxon>Araneomorphae</taxon>
        <taxon>Entelegynae</taxon>
        <taxon>Araneoidea</taxon>
        <taxon>Araneidae</taxon>
        <taxon>Caerostris</taxon>
    </lineage>
</organism>
<dbReference type="PANTHER" id="PTHR38926:SF5">
    <property type="entry name" value="F-BOX AND LEUCINE-RICH REPEAT PROTEIN 6"/>
    <property type="match status" value="1"/>
</dbReference>
<comment type="caution">
    <text evidence="2">The sequence shown here is derived from an EMBL/GenBank/DDBJ whole genome shotgun (WGS) entry which is preliminary data.</text>
</comment>
<dbReference type="SUPFAM" id="SSF81383">
    <property type="entry name" value="F-box domain"/>
    <property type="match status" value="1"/>
</dbReference>
<dbReference type="Gene3D" id="1.20.1280.50">
    <property type="match status" value="1"/>
</dbReference>
<dbReference type="AlphaFoldDB" id="A0AAV4R472"/>